<keyword evidence="2" id="KW-1185">Reference proteome</keyword>
<comment type="caution">
    <text evidence="1">The sequence shown here is derived from an EMBL/GenBank/DDBJ whole genome shotgun (WGS) entry which is preliminary data.</text>
</comment>
<reference evidence="1 2" key="1">
    <citation type="journal article" date="2013" name="Int. J. Syst. Evol. Microbiol.">
        <title>Marinoscillum luteum sp. nov., isolated from marine sediment.</title>
        <authorList>
            <person name="Cha I.T."/>
            <person name="Park S.J."/>
            <person name="Kim S.J."/>
            <person name="Kim J.G."/>
            <person name="Jung M.Y."/>
            <person name="Shin K.S."/>
            <person name="Kwon K.K."/>
            <person name="Yang S.H."/>
            <person name="Seo Y.S."/>
            <person name="Rhee S.K."/>
        </authorList>
    </citation>
    <scope>NUCLEOTIDE SEQUENCE [LARGE SCALE GENOMIC DNA]</scope>
    <source>
        <strain evidence="1 2">KCTC 23939</strain>
    </source>
</reference>
<proteinExistence type="predicted"/>
<evidence type="ECO:0000313" key="2">
    <source>
        <dbReference type="Proteomes" id="UP001610063"/>
    </source>
</evidence>
<name>A0ABW7NCC7_9BACT</name>
<dbReference type="EMBL" id="JBIPKE010000019">
    <property type="protein sequence ID" value="MFH6985152.1"/>
    <property type="molecule type" value="Genomic_DNA"/>
</dbReference>
<gene>
    <name evidence="1" type="ORF">ACHKAR_16995</name>
</gene>
<organism evidence="1 2">
    <name type="scientific">Marinoscillum luteum</name>
    <dbReference type="NCBI Taxonomy" id="861051"/>
    <lineage>
        <taxon>Bacteria</taxon>
        <taxon>Pseudomonadati</taxon>
        <taxon>Bacteroidota</taxon>
        <taxon>Cytophagia</taxon>
        <taxon>Cytophagales</taxon>
        <taxon>Reichenbachiellaceae</taxon>
        <taxon>Marinoscillum</taxon>
    </lineage>
</organism>
<dbReference type="RefSeq" id="WP_395418626.1">
    <property type="nucleotide sequence ID" value="NZ_JBIPKE010000019.1"/>
</dbReference>
<dbReference type="Proteomes" id="UP001610063">
    <property type="component" value="Unassembled WGS sequence"/>
</dbReference>
<evidence type="ECO:0000313" key="1">
    <source>
        <dbReference type="EMBL" id="MFH6985152.1"/>
    </source>
</evidence>
<sequence>MSSHHIVRDQQEPALILHRLDSFPVSHLHALLEWSPTVICCEPGIDKYTSLGHKLDFAMVSLNRFESWKGRLDNQQPVKIIAIDDSHFLMTGLTVLQKEGHRAVNIITDEASVFDVIQLLTQWLNQLDLVVFTEKQKFLFVKNETFKKWLPAGTRLTLMALSEDSRWDVVGFQEDVKASHDQELEVVKAKEGEAEIHCSHPPYLVVEDLDY</sequence>
<evidence type="ECO:0008006" key="3">
    <source>
        <dbReference type="Google" id="ProtNLM"/>
    </source>
</evidence>
<accession>A0ABW7NCC7</accession>
<protein>
    <recommendedName>
        <fullName evidence="3">Thiamine pyrophosphokinase</fullName>
    </recommendedName>
</protein>